<dbReference type="OrthoDB" id="529831at2"/>
<reference evidence="1 2" key="1">
    <citation type="submission" date="2018-08" db="EMBL/GenBank/DDBJ databases">
        <title>Bacillus chawlae sp. nov., Bacillus glennii sp. nov., and Bacillus saganii sp. nov. Isolated from the Vehicle Assembly Building at Kennedy Space Center where the Viking Spacecraft were Assembled.</title>
        <authorList>
            <person name="Seuylemezian A."/>
            <person name="Vaishampayan P."/>
        </authorList>
    </citation>
    <scope>NUCLEOTIDE SEQUENCE [LARGE SCALE GENOMIC DNA]</scope>
    <source>
        <strain evidence="1 2">V44-8</strain>
    </source>
</reference>
<organism evidence="1 2">
    <name type="scientific">Peribacillus glennii</name>
    <dbReference type="NCBI Taxonomy" id="2303991"/>
    <lineage>
        <taxon>Bacteria</taxon>
        <taxon>Bacillati</taxon>
        <taxon>Bacillota</taxon>
        <taxon>Bacilli</taxon>
        <taxon>Bacillales</taxon>
        <taxon>Bacillaceae</taxon>
        <taxon>Peribacillus</taxon>
    </lineage>
</organism>
<evidence type="ECO:0000313" key="1">
    <source>
        <dbReference type="EMBL" id="RFU65219.1"/>
    </source>
</evidence>
<comment type="caution">
    <text evidence="1">The sequence shown here is derived from an EMBL/GenBank/DDBJ whole genome shotgun (WGS) entry which is preliminary data.</text>
</comment>
<evidence type="ECO:0000313" key="2">
    <source>
        <dbReference type="Proteomes" id="UP000262939"/>
    </source>
</evidence>
<dbReference type="EMBL" id="QVTD01000003">
    <property type="protein sequence ID" value="RFU65219.1"/>
    <property type="molecule type" value="Genomic_DNA"/>
</dbReference>
<name>A0A372LGL2_9BACI</name>
<keyword evidence="2" id="KW-1185">Reference proteome</keyword>
<accession>A0A372LGL2</accession>
<protein>
    <submittedName>
        <fullName evidence="1">Uncharacterized protein</fullName>
    </submittedName>
</protein>
<dbReference type="Proteomes" id="UP000262939">
    <property type="component" value="Unassembled WGS sequence"/>
</dbReference>
<dbReference type="AlphaFoldDB" id="A0A372LGL2"/>
<gene>
    <name evidence="1" type="ORF">D0466_04760</name>
</gene>
<sequence length="288" mass="32880">MKLQRFAIAFIIISLFVFPVKALAGTEYLEKYDNPISFMVEVLPWHKTNQILPKGSVFTIIDVETGLQFKGQRRAGSRHADVQPLTKKDTRLMKKIYNGRWSWKRRPILIRVKDQMIAASMHGMPHGAGALKNGFPGHFCIHFFGSTTHGSRKMDVIHHLMILKAGGKMDEYLDTLGPFELINVFSIAVNLDDLDILKQTVDGINKESELKKALEEISYFEVTGLSTIDVKERDQPVLLEIPVNAVLIKKNNEKEKTIIHFIIRRNSLIDGWYIDGANLMKELSHIER</sequence>
<proteinExistence type="predicted"/>
<dbReference type="RefSeq" id="WP_117321394.1">
    <property type="nucleotide sequence ID" value="NZ_QVTD01000003.1"/>
</dbReference>